<dbReference type="GeneTree" id="ENSGT00940000163711"/>
<dbReference type="Gene3D" id="2.60.40.10">
    <property type="entry name" value="Immunoglobulins"/>
    <property type="match status" value="4"/>
</dbReference>
<keyword evidence="1" id="KW-0732">Signal</keyword>
<dbReference type="InterPro" id="IPR036179">
    <property type="entry name" value="Ig-like_dom_sf"/>
</dbReference>
<dbReference type="SMART" id="SM00409">
    <property type="entry name" value="IG"/>
    <property type="match status" value="4"/>
</dbReference>
<evidence type="ECO:0000313" key="4">
    <source>
        <dbReference type="Ensembl" id="ENSELUP00000034213.3"/>
    </source>
</evidence>
<dbReference type="GO" id="GO:0004888">
    <property type="term" value="F:transmembrane signaling receptor activity"/>
    <property type="evidence" value="ECO:0007669"/>
    <property type="project" value="TreeGrafter"/>
</dbReference>
<evidence type="ECO:0000313" key="5">
    <source>
        <dbReference type="Proteomes" id="UP000265140"/>
    </source>
</evidence>
<evidence type="ECO:0000259" key="3">
    <source>
        <dbReference type="PROSITE" id="PS50835"/>
    </source>
</evidence>
<dbReference type="InterPro" id="IPR003599">
    <property type="entry name" value="Ig_sub"/>
</dbReference>
<dbReference type="InterPro" id="IPR050488">
    <property type="entry name" value="Ig_Fc_receptor"/>
</dbReference>
<proteinExistence type="predicted"/>
<dbReference type="PANTHER" id="PTHR11481">
    <property type="entry name" value="IMMUNOGLOBULIN FC RECEPTOR"/>
    <property type="match status" value="1"/>
</dbReference>
<dbReference type="Pfam" id="PF13927">
    <property type="entry name" value="Ig_3"/>
    <property type="match status" value="2"/>
</dbReference>
<dbReference type="GO" id="GO:0006955">
    <property type="term" value="P:immune response"/>
    <property type="evidence" value="ECO:0007669"/>
    <property type="project" value="TreeGrafter"/>
</dbReference>
<dbReference type="Proteomes" id="UP000265140">
    <property type="component" value="Chromosome 20"/>
</dbReference>
<dbReference type="AlphaFoldDB" id="A0A3P9A0W0"/>
<reference evidence="4" key="2">
    <citation type="submission" date="2020-02" db="EMBL/GenBank/DDBJ databases">
        <title>Esox lucius (northern pike) genome, fEsoLuc1, primary haplotype.</title>
        <authorList>
            <person name="Myers G."/>
            <person name="Karagic N."/>
            <person name="Meyer A."/>
            <person name="Pippel M."/>
            <person name="Reichard M."/>
            <person name="Winkler S."/>
            <person name="Tracey A."/>
            <person name="Sims Y."/>
            <person name="Howe K."/>
            <person name="Rhie A."/>
            <person name="Formenti G."/>
            <person name="Durbin R."/>
            <person name="Fedrigo O."/>
            <person name="Jarvis E.D."/>
        </authorList>
    </citation>
    <scope>NUCLEOTIDE SEQUENCE [LARGE SCALE GENOMIC DNA]</scope>
</reference>
<organism evidence="4 5">
    <name type="scientific">Esox lucius</name>
    <name type="common">Northern pike</name>
    <dbReference type="NCBI Taxonomy" id="8010"/>
    <lineage>
        <taxon>Eukaryota</taxon>
        <taxon>Metazoa</taxon>
        <taxon>Chordata</taxon>
        <taxon>Craniata</taxon>
        <taxon>Vertebrata</taxon>
        <taxon>Euteleostomi</taxon>
        <taxon>Actinopterygii</taxon>
        <taxon>Neopterygii</taxon>
        <taxon>Teleostei</taxon>
        <taxon>Protacanthopterygii</taxon>
        <taxon>Esociformes</taxon>
        <taxon>Esocidae</taxon>
        <taxon>Esox</taxon>
    </lineage>
</organism>
<dbReference type="GO" id="GO:0007166">
    <property type="term" value="P:cell surface receptor signaling pathway"/>
    <property type="evidence" value="ECO:0007669"/>
    <property type="project" value="TreeGrafter"/>
</dbReference>
<reference evidence="5" key="1">
    <citation type="journal article" date="2014" name="PLoS ONE">
        <title>The genome and linkage map of the northern pike (Esox lucius): conserved synteny revealed between the salmonid sister group and the Neoteleostei.</title>
        <authorList>
            <person name="Rondeau E.B."/>
            <person name="Minkley D.R."/>
            <person name="Leong J.S."/>
            <person name="Messmer A.M."/>
            <person name="Jantzen J.R."/>
            <person name="von Schalburg K.R."/>
            <person name="Lemon C."/>
            <person name="Bird N.H."/>
            <person name="Koop B.F."/>
        </authorList>
    </citation>
    <scope>NUCLEOTIDE SEQUENCE</scope>
</reference>
<protein>
    <recommendedName>
        <fullName evidence="3">Ig-like domain-containing protein</fullName>
    </recommendedName>
</protein>
<dbReference type="InterPro" id="IPR003598">
    <property type="entry name" value="Ig_sub2"/>
</dbReference>
<dbReference type="OMA" id="NGEDFEW"/>
<dbReference type="Ensembl" id="ENSELUT00000020759.3">
    <property type="protein sequence ID" value="ENSELUP00000034213.3"/>
    <property type="gene ID" value="ENSELUG00000044123.1"/>
</dbReference>
<feature type="domain" description="Ig-like" evidence="3">
    <location>
        <begin position="123"/>
        <end position="199"/>
    </location>
</feature>
<dbReference type="PANTHER" id="PTHR11481:SF64">
    <property type="entry name" value="FC RECEPTOR-LIKE PROTEIN 4"/>
    <property type="match status" value="1"/>
</dbReference>
<dbReference type="InterPro" id="IPR007110">
    <property type="entry name" value="Ig-like_dom"/>
</dbReference>
<reference evidence="4" key="3">
    <citation type="submission" date="2025-08" db="UniProtKB">
        <authorList>
            <consortium name="Ensembl"/>
        </authorList>
    </citation>
    <scope>IDENTIFICATION</scope>
</reference>
<accession>A0A3P9A0W0</accession>
<dbReference type="SMART" id="SM00408">
    <property type="entry name" value="IGc2"/>
    <property type="match status" value="3"/>
</dbReference>
<evidence type="ECO:0000256" key="1">
    <source>
        <dbReference type="ARBA" id="ARBA00022729"/>
    </source>
</evidence>
<reference evidence="4" key="4">
    <citation type="submission" date="2025-09" db="UniProtKB">
        <authorList>
            <consortium name="Ensembl"/>
        </authorList>
    </citation>
    <scope>IDENTIFICATION</scope>
</reference>
<dbReference type="SUPFAM" id="SSF48726">
    <property type="entry name" value="Immunoglobulin"/>
    <property type="match status" value="4"/>
</dbReference>
<dbReference type="InterPro" id="IPR013783">
    <property type="entry name" value="Ig-like_fold"/>
</dbReference>
<name>A0A3P9A0W0_ESOLU</name>
<feature type="domain" description="Ig-like" evidence="3">
    <location>
        <begin position="19"/>
        <end position="104"/>
    </location>
</feature>
<evidence type="ECO:0000256" key="2">
    <source>
        <dbReference type="ARBA" id="ARBA00023157"/>
    </source>
</evidence>
<dbReference type="InParanoid" id="A0A3P9A0W0"/>
<keyword evidence="5" id="KW-1185">Reference proteome</keyword>
<sequence>MYCLISGLSCLCRVSVERPVAVLTIQPNWTQIFIGETVTLRCVLLGGGDTDWQYEWFHYQNIIQTEPEFRIGPVKTSHNGSYRCRGVKGRKTSNHSDVVQLTVSGKSTTNSLQHVLCLIPVKPKPVLSVSPQWLNPGDSVTLRCQVKETSTDWRFFWYRNVPSDRSYTLEPLSDDGTTEVYYTLSPAGRIHTGGYVCRAGRGDPFYYTDYSEPQFLWSGDLQSTVSLTVNPNRTQHFTRTSVSLSCEEKGNSTGWRLMRYTDRGTESGCVSYMGTIQGSTCNIRNTLIQDSGVYWCESGSGENSNAVNITVNGRCGNVILESPVHPVTEGDTVTLVCKHRTTISNIIKADFYKDGVLIRNETTGEMTIPVVSKSDESFYKCKSNEGESPGSWVTVRGEKTVIITVPLHLDVMKCDQVKVSVCL</sequence>
<dbReference type="PROSITE" id="PS50835">
    <property type="entry name" value="IG_LIKE"/>
    <property type="match status" value="2"/>
</dbReference>
<keyword evidence="2" id="KW-1015">Disulfide bond</keyword>
<dbReference type="GO" id="GO:0009897">
    <property type="term" value="C:external side of plasma membrane"/>
    <property type="evidence" value="ECO:0007669"/>
    <property type="project" value="TreeGrafter"/>
</dbReference>